<proteinExistence type="predicted"/>
<evidence type="ECO:0000256" key="1">
    <source>
        <dbReference type="SAM" id="Phobius"/>
    </source>
</evidence>
<dbReference type="KEGG" id="ccs:CCNA_03940"/>
<keyword evidence="1" id="KW-0472">Membrane</keyword>
<dbReference type="AlphaFoldDB" id="A0A0H3IWC8"/>
<dbReference type="EMBL" id="CP001340">
    <property type="protein sequence ID" value="AHI88543.1"/>
    <property type="molecule type" value="Genomic_DNA"/>
</dbReference>
<sequence length="35" mass="3671">MSMSGGQTAYLALVIGAFAAFAVALFTTHIRVNLK</sequence>
<feature type="transmembrane region" description="Helical" evidence="1">
    <location>
        <begin position="9"/>
        <end position="30"/>
    </location>
</feature>
<keyword evidence="1" id="KW-0812">Transmembrane</keyword>
<gene>
    <name evidence="2" type="ordered locus">CCNA_03940</name>
</gene>
<keyword evidence="1" id="KW-1133">Transmembrane helix</keyword>
<dbReference type="Proteomes" id="UP000001364">
    <property type="component" value="Chromosome"/>
</dbReference>
<evidence type="ECO:0000313" key="2">
    <source>
        <dbReference type="EMBL" id="AHI88543.1"/>
    </source>
</evidence>
<organism evidence="2 3">
    <name type="scientific">Caulobacter vibrioides (strain NA1000 / CB15N)</name>
    <name type="common">Caulobacter crescentus</name>
    <dbReference type="NCBI Taxonomy" id="565050"/>
    <lineage>
        <taxon>Bacteria</taxon>
        <taxon>Pseudomonadati</taxon>
        <taxon>Pseudomonadota</taxon>
        <taxon>Alphaproteobacteria</taxon>
        <taxon>Caulobacterales</taxon>
        <taxon>Caulobacteraceae</taxon>
        <taxon>Caulobacter</taxon>
    </lineage>
</organism>
<name>A0A0H3IWC8_CAUVN</name>
<dbReference type="RefSeq" id="WP_024265619.1">
    <property type="nucleotide sequence ID" value="NC_011916.1"/>
</dbReference>
<keyword evidence="3" id="KW-1185">Reference proteome</keyword>
<evidence type="ECO:0000313" key="3">
    <source>
        <dbReference type="Proteomes" id="UP000001364"/>
    </source>
</evidence>
<reference evidence="2 3" key="1">
    <citation type="journal article" date="2010" name="J. Bacteriol.">
        <title>The genetic basis of laboratory adaptation in Caulobacter crescentus.</title>
        <authorList>
            <person name="Marks M.E."/>
            <person name="Castro-Rojas C.M."/>
            <person name="Teiling C."/>
            <person name="Du L."/>
            <person name="Kapatral V."/>
            <person name="Walunas T.L."/>
            <person name="Crosson S."/>
        </authorList>
    </citation>
    <scope>NUCLEOTIDE SEQUENCE [LARGE SCALE GENOMIC DNA]</scope>
    <source>
        <strain evidence="3">NA1000 / CB15N</strain>
    </source>
</reference>
<dbReference type="HOGENOM" id="CLU_220577_0_0_5"/>
<protein>
    <submittedName>
        <fullName evidence="2">Uncharacterized protein</fullName>
    </submittedName>
</protein>
<dbReference type="RefSeq" id="YP_009020512.1">
    <property type="nucleotide sequence ID" value="NC_011916.1"/>
</dbReference>
<dbReference type="GeneID" id="18668838"/>
<accession>A0A0H3IWC8</accession>